<evidence type="ECO:0000256" key="1">
    <source>
        <dbReference type="SAM" id="MobiDB-lite"/>
    </source>
</evidence>
<feature type="region of interest" description="Disordered" evidence="1">
    <location>
        <begin position="454"/>
        <end position="485"/>
    </location>
</feature>
<dbReference type="InterPro" id="IPR018713">
    <property type="entry name" value="MPAB/Lcp_cat_dom"/>
</dbReference>
<name>A0A511MCT9_9NOCA</name>
<dbReference type="Proteomes" id="UP000321424">
    <property type="component" value="Unassembled WGS sequence"/>
</dbReference>
<dbReference type="InterPro" id="IPR037473">
    <property type="entry name" value="Lcp-like"/>
</dbReference>
<comment type="caution">
    <text evidence="3">The sequence shown here is derived from an EMBL/GenBank/DDBJ whole genome shotgun (WGS) entry which is preliminary data.</text>
</comment>
<gene>
    <name evidence="3" type="ORF">NN4_29910</name>
</gene>
<protein>
    <recommendedName>
        <fullName evidence="2">ER-bound oxygenase mpaB/mpaB'/Rubber oxygenase catalytic domain-containing protein</fullName>
    </recommendedName>
</protein>
<accession>A0A511MCT9</accession>
<keyword evidence="4" id="KW-1185">Reference proteome</keyword>
<evidence type="ECO:0000259" key="2">
    <source>
        <dbReference type="Pfam" id="PF09995"/>
    </source>
</evidence>
<evidence type="ECO:0000313" key="4">
    <source>
        <dbReference type="Proteomes" id="UP000321424"/>
    </source>
</evidence>
<dbReference type="PANTHER" id="PTHR37539:SF1">
    <property type="entry name" value="ER-BOUND OXYGENASE MPAB_MPAB'_RUBBER OXYGENASE CATALYTIC DOMAIN-CONTAINING PROTEIN"/>
    <property type="match status" value="1"/>
</dbReference>
<sequence>MTQIHPDHSSSSPVEQPAHRFDYYYREGMDLRPAPRGYAASELWQPLRRFLLTPWRPVEDGPSQTPLARLHADHRWQSDELMDDVVAMFHREGPARGRQLFDTALEDGIATLDDPPRELVRLFDKLDNPPARFAPERIEAGRRVWLSRSPLGRATELTVNLINTIMAPDVSAAVGATGRFARDGMRRNLETFAFFETVTRADALTRHGDGFKDVVRIGLMHAQVSRALRKTWGPDAYDQYGAPISASGLAAGYLAFGLVPLFYDHALGHTCTPADMEAVTDYWGYIAYLLGAPAYLIPDTATDIIDYGDYIVTHIGEPSAWTPEVARVLVDTTTDIPLSLAPDTAWARQILSPVSRHLFTPLLLGHLTHLFGPTVVSTAIAHTRYRTLNLNSWAILGGALSMTLVRGSSIGHQLRTLGGRRTLPTPPVDPLIKALHTRYHAYTQRHTNLTTVYNSHDHTTTSDLAPLDPNPAQATSPRPTGPEQP</sequence>
<dbReference type="RefSeq" id="WP_147130791.1">
    <property type="nucleotide sequence ID" value="NZ_BJXA01000016.1"/>
</dbReference>
<reference evidence="3 4" key="1">
    <citation type="submission" date="2019-07" db="EMBL/GenBank/DDBJ databases">
        <title>Whole genome shotgun sequence of Nocardia ninae NBRC 108245.</title>
        <authorList>
            <person name="Hosoyama A."/>
            <person name="Uohara A."/>
            <person name="Ohji S."/>
            <person name="Ichikawa N."/>
        </authorList>
    </citation>
    <scope>NUCLEOTIDE SEQUENCE [LARGE SCALE GENOMIC DNA]</scope>
    <source>
        <strain evidence="3 4">NBRC 108245</strain>
    </source>
</reference>
<dbReference type="EMBL" id="BJXA01000016">
    <property type="protein sequence ID" value="GEM38472.1"/>
    <property type="molecule type" value="Genomic_DNA"/>
</dbReference>
<organism evidence="3 4">
    <name type="scientific">Nocardia ninae NBRC 108245</name>
    <dbReference type="NCBI Taxonomy" id="1210091"/>
    <lineage>
        <taxon>Bacteria</taxon>
        <taxon>Bacillati</taxon>
        <taxon>Actinomycetota</taxon>
        <taxon>Actinomycetes</taxon>
        <taxon>Mycobacteriales</taxon>
        <taxon>Nocardiaceae</taxon>
        <taxon>Nocardia</taxon>
    </lineage>
</organism>
<proteinExistence type="predicted"/>
<dbReference type="Pfam" id="PF09995">
    <property type="entry name" value="MPAB_Lcp_cat"/>
    <property type="match status" value="1"/>
</dbReference>
<dbReference type="GO" id="GO:0016491">
    <property type="term" value="F:oxidoreductase activity"/>
    <property type="evidence" value="ECO:0007669"/>
    <property type="project" value="InterPro"/>
</dbReference>
<dbReference type="PANTHER" id="PTHR37539">
    <property type="entry name" value="SECRETED PROTEIN-RELATED"/>
    <property type="match status" value="1"/>
</dbReference>
<dbReference type="OrthoDB" id="7614910at2"/>
<dbReference type="AlphaFoldDB" id="A0A511MCT9"/>
<feature type="domain" description="ER-bound oxygenase mpaB/mpaB'/Rubber oxygenase catalytic" evidence="2">
    <location>
        <begin position="160"/>
        <end position="373"/>
    </location>
</feature>
<evidence type="ECO:0000313" key="3">
    <source>
        <dbReference type="EMBL" id="GEM38472.1"/>
    </source>
</evidence>